<organism evidence="2 3">
    <name type="scientific">Mesorhabditis spiculigera</name>
    <dbReference type="NCBI Taxonomy" id="96644"/>
    <lineage>
        <taxon>Eukaryota</taxon>
        <taxon>Metazoa</taxon>
        <taxon>Ecdysozoa</taxon>
        <taxon>Nematoda</taxon>
        <taxon>Chromadorea</taxon>
        <taxon>Rhabditida</taxon>
        <taxon>Rhabditina</taxon>
        <taxon>Rhabditomorpha</taxon>
        <taxon>Rhabditoidea</taxon>
        <taxon>Rhabditidae</taxon>
        <taxon>Mesorhabditinae</taxon>
        <taxon>Mesorhabditis</taxon>
    </lineage>
</organism>
<feature type="compositionally biased region" description="Basic and acidic residues" evidence="1">
    <location>
        <begin position="1"/>
        <end position="10"/>
    </location>
</feature>
<dbReference type="EMBL" id="CATQJA010002597">
    <property type="protein sequence ID" value="CAJ0572401.1"/>
    <property type="molecule type" value="Genomic_DNA"/>
</dbReference>
<evidence type="ECO:0000313" key="2">
    <source>
        <dbReference type="EMBL" id="CAJ0572401.1"/>
    </source>
</evidence>
<name>A0AA36CNK2_9BILA</name>
<accession>A0AA36CNK2</accession>
<keyword evidence="3" id="KW-1185">Reference proteome</keyword>
<dbReference type="AlphaFoldDB" id="A0AA36CNK2"/>
<gene>
    <name evidence="2" type="ORF">MSPICULIGERA_LOCUS10789</name>
</gene>
<feature type="non-terminal residue" evidence="2">
    <location>
        <position position="228"/>
    </location>
</feature>
<evidence type="ECO:0000256" key="1">
    <source>
        <dbReference type="SAM" id="MobiDB-lite"/>
    </source>
</evidence>
<dbReference type="Proteomes" id="UP001177023">
    <property type="component" value="Unassembled WGS sequence"/>
</dbReference>
<sequence length="228" mass="24359">MVLTDQKPETSKSTPEPTSSTPVNGAAPRGSAKALPVGPELHLALKRWSWAQLDGVRIPAVGAMKETRGSIQIMRAGKPYLPVKWVQVKLLAGFAPSVAFEVEPFVMLSHKLCALEALVLNGVNGALCRYSLGYTLLTTADEVVTLHDVARFYWHLKDHTLSSSIATLKANLVICGGEVTYTAMLHQMNGVMEAELQEARAAIAKLSTLRSGASALSAEGAEGHRASV</sequence>
<protein>
    <submittedName>
        <fullName evidence="2">Uncharacterized protein</fullName>
    </submittedName>
</protein>
<reference evidence="2" key="1">
    <citation type="submission" date="2023-06" db="EMBL/GenBank/DDBJ databases">
        <authorList>
            <person name="Delattre M."/>
        </authorList>
    </citation>
    <scope>NUCLEOTIDE SEQUENCE</scope>
    <source>
        <strain evidence="2">AF72</strain>
    </source>
</reference>
<feature type="compositionally biased region" description="Low complexity" evidence="1">
    <location>
        <begin position="11"/>
        <end position="22"/>
    </location>
</feature>
<feature type="region of interest" description="Disordered" evidence="1">
    <location>
        <begin position="1"/>
        <end position="34"/>
    </location>
</feature>
<comment type="caution">
    <text evidence="2">The sequence shown here is derived from an EMBL/GenBank/DDBJ whole genome shotgun (WGS) entry which is preliminary data.</text>
</comment>
<evidence type="ECO:0000313" key="3">
    <source>
        <dbReference type="Proteomes" id="UP001177023"/>
    </source>
</evidence>
<proteinExistence type="predicted"/>